<dbReference type="Pfam" id="PF00550">
    <property type="entry name" value="PP-binding"/>
    <property type="match status" value="2"/>
</dbReference>
<proteinExistence type="inferred from homology"/>
<evidence type="ECO:0000313" key="7">
    <source>
        <dbReference type="Proteomes" id="UP000602284"/>
    </source>
</evidence>
<dbReference type="Gene3D" id="3.30.559.10">
    <property type="entry name" value="Chloramphenicol acetyltransferase-like domain"/>
    <property type="match status" value="2"/>
</dbReference>
<evidence type="ECO:0000256" key="1">
    <source>
        <dbReference type="ARBA" id="ARBA00001957"/>
    </source>
</evidence>
<dbReference type="Gene3D" id="3.30.559.30">
    <property type="entry name" value="Nonribosomal peptide synthetase, condensation domain"/>
    <property type="match status" value="3"/>
</dbReference>
<feature type="domain" description="Carrier" evidence="5">
    <location>
        <begin position="725"/>
        <end position="800"/>
    </location>
</feature>
<dbReference type="InterPro" id="IPR042099">
    <property type="entry name" value="ANL_N_sf"/>
</dbReference>
<dbReference type="Gene3D" id="3.40.50.980">
    <property type="match status" value="2"/>
</dbReference>
<reference evidence="6 7" key="1">
    <citation type="submission" date="2021-01" db="EMBL/GenBank/DDBJ databases">
        <title>Tumebacillus sp. strain ITR2 16S ribosomal RNA gene Genome sequencing and assembly.</title>
        <authorList>
            <person name="Kang M."/>
        </authorList>
    </citation>
    <scope>NUCLEOTIDE SEQUENCE [LARGE SCALE GENOMIC DNA]</scope>
    <source>
        <strain evidence="6 7">ITR2</strain>
    </source>
</reference>
<dbReference type="InterPro" id="IPR036736">
    <property type="entry name" value="ACP-like_sf"/>
</dbReference>
<comment type="cofactor">
    <cofactor evidence="1">
        <name>pantetheine 4'-phosphate</name>
        <dbReference type="ChEBI" id="CHEBI:47942"/>
    </cofactor>
</comment>
<keyword evidence="4" id="KW-0597">Phosphoprotein</keyword>
<dbReference type="SUPFAM" id="SSF47336">
    <property type="entry name" value="ACP-like"/>
    <property type="match status" value="2"/>
</dbReference>
<dbReference type="InterPro" id="IPR001242">
    <property type="entry name" value="Condensation_dom"/>
</dbReference>
<dbReference type="InterPro" id="IPR010071">
    <property type="entry name" value="AA_adenyl_dom"/>
</dbReference>
<dbReference type="SUPFAM" id="SSF56801">
    <property type="entry name" value="Acetyl-CoA synthetase-like"/>
    <property type="match status" value="2"/>
</dbReference>
<dbReference type="SMART" id="SM00823">
    <property type="entry name" value="PKS_PP"/>
    <property type="match status" value="2"/>
</dbReference>
<comment type="similarity">
    <text evidence="2">Belongs to the ATP-dependent AMP-binding enzyme family.</text>
</comment>
<dbReference type="CDD" id="cd17646">
    <property type="entry name" value="A_NRPS_AB3403-like"/>
    <property type="match status" value="1"/>
</dbReference>
<dbReference type="Gene3D" id="3.30.300.30">
    <property type="match status" value="2"/>
</dbReference>
<evidence type="ECO:0000256" key="4">
    <source>
        <dbReference type="ARBA" id="ARBA00022553"/>
    </source>
</evidence>
<dbReference type="Gene3D" id="1.10.1200.10">
    <property type="entry name" value="ACP-like"/>
    <property type="match status" value="2"/>
</dbReference>
<sequence>MKMSIAGRESLPVVNLPTDAPRQAVPSTDSRRVAREVPAGLFEALNRMGSRWEATAEEVVLAAFHTLLYRYTGQNDLVIGVQSVSGSVRPSRVQVTAELPFAELVQAVRDSWMFEADATSVQMGFMWGAAELAAPKQSPYELVLLTGETTLAADYRVELFEQATIEKLLESAGELLTSIVETPESDLLGLPMLSSFEQERLLRSLNDTQVDYGPEECVHTMFERQAERTPNAIALVFEGQTMTYRELNERANQVAHYLSRSGIGPDVRVGVCMDRSLEMLVAIYGVLKTGGVYVPIDPYHPQERMAFTMEDSQVPLMLTQERWLAYLPSDGLEVVCLDTEWSTFAGESTENLGGTFSPDNMISILYTSGSTGKPKGVMSTHRGICNLLRWMQDVFGLTPDDRHILKTPYSFDVSAWELFWPLVNGARLIIARPEGHKDSAYLVNLVQEHEITTIVFAPSMMQLFLEESGVERCTSIKRALCAGEALPFELQERYFAKLDAELHNLYGPTEAAVIVLHWKCERGSDKRVVPIGFPIANTQIYLLDERMQPVPRGVAGELYIAGTAVARGYLNRPELNEEKFVRDPYSVKPDARMYRTGDLARHLPDGTIDYLGRIDHQVKLRGLRIELGEIEAVLQTHPDVREVVVVAQEDRHGGKFLVAFLTAVEGADLEQAILRQYVQSKLPEYMVPNVFVVLEEMPLSPNGKIDRKVLPQVTLSDNAREEHIKPRTPMEELIAGVWQDVLQVPDVGVTDHFFYLGGHSLFANRVVARLRETLGVELSVGELFDGPTVEELARVLTSRAAERKDTPVQGMSERPEHVALSQAQEAMWFVEQLNPGTTQFNVPFGLELQGDLVVEALQRSLNAVLERHEALRTVFTVVDERPVQHVLNPSPWELPLLDLSKLPESERQQAIDRLLDEEANRPFDLQNGPLYRGHLVRRSAKDHLLMLNIHHIVFDARSLDVFKRELLAMYGEAELPAVPMQFPDYVYQEQQRLQEEARVRSLTYWKQQLAGPLPQVELPMDRPWTADVSTLGRMQRIPLPVELTSAVKQLCREERVTPFMVFLAVYKLLLHRLSGQDDVVVGTPVANRDRVETEEMIGLLLNTLALRSDLSGNPSFRELLRRVRHVTLQGYEHAAVPFEKVVEDVQPERSLTRSPIFDVMINYLDNPETTVDVAGVCVTTTYDFQLLSKHLLTLFVQEVEQVLVLELVCRAELFSEERTTILLEQLQVLLQQALAEPDRQIGAFTLVTETAQALLPDVEMPMEAPNYPSVLTEFRRRALEAPDRCAVVQGERRVAYGDLLARVDRLANQLRAEGLQPGDVTAVLSRQGIGVVISALAVLQSGGILLLVDVNLPSLRQRMMLEQAKPKRLLYAAERNLTDDMREVVESLDLPMMRISEETGVAESDTLRDGEMCGEWPELDPEAPAYLFFTSGTTNLPKGVVGTHKGMNHFLAWQRKTFEVGPEDRVAQMIHLSFDAVLRDMFLPLTAGAALHLMEQPEDLSPDVVLPWLEREQITVMHAVPSLAQSWLNGAPEGATLPTLRWLFLSGEPVTDGFVTRWYERFPAGEMVNFYGPTETTMIKTSYRVRRGEVRPGQQPAGWPQPDTQVWVLNAGGSLCGIGEAGEVVLRTPFRTRGYLNAPEEQALRFRPNPFRGESDDIVYFTGDRGRYQPDGALEVLGRLDDQIKIRGVRVQLGEVTAVLMRHPAVAACAVLDVKDGHGQTQLAAYVVLTDAEGFQTTELRHHLEQRLPSAYVPAFYLVLESLPLMANGKVDRKALPRPEAVELTASEMQLAETGIQATLSKIWSEVLGVERIGVNQNFFTLGGHSLLSTQVMSRVRRQFGIDLPLRQLFEGPTIAQLATAVEAALQEQPAAEIETITAISRQGDLPLSDMQKQLWFFEQLESKTALYHVPFALSFEGELELDHLQAALQEIVSRHESLRTAFVERDDEAMAVVLPQSDVDLPLSDLQGYASDEREQVLERMMLNHSARPFDLGAGSLYQFHLYRLTPREHVLLITLHHIISDGWSAGVFTRELAALYTAFAEGKPLSLTVPALQYVDYAAWQQRYVHTADYQRQMAYWKKQLAGQLPILELSADHAHPAKPSYAGAVIRAALSDELAAAVEAFALEHGVTAQMVLLTAFQALLYARTRQEDLLIGVPVANRPFEETEGMIGYFVNTLVLRTSLAGNPSIAEWLHRVRLTSLEAYAHQGVPFEKLVAELQPERHVNVSPLFQVMFNYQSVGQSRYELPCLQMSTLSLGRETAKFDLNVHIHHYQHGIDALFEYRTDLFEPSTVRGMIEQFQDLLHRVTEDAQARLREIVQFPVEEITDELFE</sequence>
<dbReference type="PANTHER" id="PTHR45527:SF1">
    <property type="entry name" value="FATTY ACID SYNTHASE"/>
    <property type="match status" value="1"/>
</dbReference>
<protein>
    <submittedName>
        <fullName evidence="6">Amino acid adenylation domain-containing protein</fullName>
    </submittedName>
</protein>
<evidence type="ECO:0000256" key="2">
    <source>
        <dbReference type="ARBA" id="ARBA00006432"/>
    </source>
</evidence>
<name>A0ABS1J5S6_9BACL</name>
<dbReference type="InterPro" id="IPR023213">
    <property type="entry name" value="CAT-like_dom_sf"/>
</dbReference>
<dbReference type="NCBIfam" id="TIGR01733">
    <property type="entry name" value="AA-adenyl-dom"/>
    <property type="match status" value="2"/>
</dbReference>
<dbReference type="InterPro" id="IPR009081">
    <property type="entry name" value="PP-bd_ACP"/>
</dbReference>
<comment type="caution">
    <text evidence="6">The sequence shown here is derived from an EMBL/GenBank/DDBJ whole genome shotgun (WGS) entry which is preliminary data.</text>
</comment>
<dbReference type="InterPro" id="IPR020806">
    <property type="entry name" value="PKS_PP-bd"/>
</dbReference>
<dbReference type="Pfam" id="PF00668">
    <property type="entry name" value="Condensation"/>
    <property type="match status" value="3"/>
</dbReference>
<keyword evidence="7" id="KW-1185">Reference proteome</keyword>
<dbReference type="CDD" id="cd05930">
    <property type="entry name" value="A_NRPS"/>
    <property type="match status" value="1"/>
</dbReference>
<dbReference type="SUPFAM" id="SSF52777">
    <property type="entry name" value="CoA-dependent acyltransferases"/>
    <property type="match status" value="5"/>
</dbReference>
<dbReference type="CDD" id="cd19531">
    <property type="entry name" value="LCL_NRPS-like"/>
    <property type="match status" value="2"/>
</dbReference>
<dbReference type="EMBL" id="JAEQNB010000001">
    <property type="protein sequence ID" value="MBL0385636.1"/>
    <property type="molecule type" value="Genomic_DNA"/>
</dbReference>
<evidence type="ECO:0000259" key="5">
    <source>
        <dbReference type="PROSITE" id="PS50075"/>
    </source>
</evidence>
<dbReference type="PROSITE" id="PS00455">
    <property type="entry name" value="AMP_BINDING"/>
    <property type="match status" value="1"/>
</dbReference>
<dbReference type="Pfam" id="PF00501">
    <property type="entry name" value="AMP-binding"/>
    <property type="match status" value="2"/>
</dbReference>
<keyword evidence="3" id="KW-0596">Phosphopantetheine</keyword>
<dbReference type="Proteomes" id="UP000602284">
    <property type="component" value="Unassembled WGS sequence"/>
</dbReference>
<dbReference type="Pfam" id="PF13193">
    <property type="entry name" value="AMP-binding_C"/>
    <property type="match status" value="2"/>
</dbReference>
<dbReference type="Gene3D" id="2.30.38.10">
    <property type="entry name" value="Luciferase, Domain 3"/>
    <property type="match status" value="1"/>
</dbReference>
<accession>A0ABS1J5S6</accession>
<dbReference type="InterPro" id="IPR025110">
    <property type="entry name" value="AMP-bd_C"/>
</dbReference>
<dbReference type="Gene3D" id="3.40.50.12780">
    <property type="entry name" value="N-terminal domain of ligase-like"/>
    <property type="match status" value="1"/>
</dbReference>
<evidence type="ECO:0000313" key="6">
    <source>
        <dbReference type="EMBL" id="MBL0385636.1"/>
    </source>
</evidence>
<dbReference type="InterPro" id="IPR020845">
    <property type="entry name" value="AMP-binding_CS"/>
</dbReference>
<dbReference type="InterPro" id="IPR045851">
    <property type="entry name" value="AMP-bd_C_sf"/>
</dbReference>
<feature type="domain" description="Carrier" evidence="5">
    <location>
        <begin position="1791"/>
        <end position="1866"/>
    </location>
</feature>
<dbReference type="NCBIfam" id="NF003417">
    <property type="entry name" value="PRK04813.1"/>
    <property type="match status" value="2"/>
</dbReference>
<dbReference type="PANTHER" id="PTHR45527">
    <property type="entry name" value="NONRIBOSOMAL PEPTIDE SYNTHETASE"/>
    <property type="match status" value="1"/>
</dbReference>
<dbReference type="InterPro" id="IPR000873">
    <property type="entry name" value="AMP-dep_synth/lig_dom"/>
</dbReference>
<dbReference type="PROSITE" id="PS50075">
    <property type="entry name" value="CARRIER"/>
    <property type="match status" value="2"/>
</dbReference>
<evidence type="ECO:0000256" key="3">
    <source>
        <dbReference type="ARBA" id="ARBA00022450"/>
    </source>
</evidence>
<gene>
    <name evidence="6" type="ORF">JJB07_03140</name>
</gene>
<organism evidence="6 7">
    <name type="scientific">Tumebacillus amylolyticus</name>
    <dbReference type="NCBI Taxonomy" id="2801339"/>
    <lineage>
        <taxon>Bacteria</taxon>
        <taxon>Bacillati</taxon>
        <taxon>Bacillota</taxon>
        <taxon>Bacilli</taxon>
        <taxon>Bacillales</taxon>
        <taxon>Alicyclobacillaceae</taxon>
        <taxon>Tumebacillus</taxon>
    </lineage>
</organism>